<name>A0A078MKD8_9BACL</name>
<sequence>MNKKIIIGSVPIIIFLVLLAISLRPAKLTIVVDAGHGGEDPGTISPTGIYEKDINLAIAKKIAASLAQNHYKVIMLRQDDSTLSLEERYTTANAQQADFFISVHANAIENSSEVEGIQVLYYPDSEQANEQLAQQMLKQLTTTTKAADKGVIARPDLAVLRGTTMKSLLIETGFMTNEQELARLLQNTYQQKIADAVTKTVNYYIKNQILTSKK</sequence>
<dbReference type="EMBL" id="LN483080">
    <property type="protein sequence ID" value="CEA05907.1"/>
    <property type="molecule type" value="Genomic_DNA"/>
</dbReference>
<dbReference type="GO" id="GO:0030288">
    <property type="term" value="C:outer membrane-bounded periplasmic space"/>
    <property type="evidence" value="ECO:0007669"/>
    <property type="project" value="TreeGrafter"/>
</dbReference>
<keyword evidence="1" id="KW-0378">Hydrolase</keyword>
<reference evidence="4" key="1">
    <citation type="submission" date="2014-07" db="EMBL/GenBank/DDBJ databases">
        <authorList>
            <person name="Urmite Genomes Urmite Genomes"/>
        </authorList>
    </citation>
    <scope>NUCLEOTIDE SEQUENCE</scope>
    <source>
        <strain evidence="4">13S34_air</strain>
    </source>
</reference>
<dbReference type="Pfam" id="PF01520">
    <property type="entry name" value="Amidase_3"/>
    <property type="match status" value="1"/>
</dbReference>
<dbReference type="PATRIC" id="fig|1461583.4.peg.2601"/>
<evidence type="ECO:0000256" key="1">
    <source>
        <dbReference type="ARBA" id="ARBA00022801"/>
    </source>
</evidence>
<protein>
    <submittedName>
        <fullName evidence="4">N-acetylmuramoyl-L-alanine amidase LytC</fullName>
    </submittedName>
</protein>
<evidence type="ECO:0000313" key="4">
    <source>
        <dbReference type="EMBL" id="CEA05907.1"/>
    </source>
</evidence>
<dbReference type="GO" id="GO:0008745">
    <property type="term" value="F:N-acetylmuramoyl-L-alanine amidase activity"/>
    <property type="evidence" value="ECO:0007669"/>
    <property type="project" value="InterPro"/>
</dbReference>
<accession>A0A078MKD8</accession>
<dbReference type="InterPro" id="IPR050695">
    <property type="entry name" value="N-acetylmuramoyl_amidase_3"/>
</dbReference>
<dbReference type="PANTHER" id="PTHR30404:SF0">
    <property type="entry name" value="N-ACETYLMURAMOYL-L-ALANINE AMIDASE AMIC"/>
    <property type="match status" value="1"/>
</dbReference>
<proteinExistence type="predicted"/>
<organism evidence="4">
    <name type="scientific">Metalysinibacillus saudimassiliensis</name>
    <dbReference type="NCBI Taxonomy" id="1461583"/>
    <lineage>
        <taxon>Bacteria</taxon>
        <taxon>Bacillati</taxon>
        <taxon>Bacillota</taxon>
        <taxon>Bacilli</taxon>
        <taxon>Bacillales</taxon>
        <taxon>Caryophanaceae</taxon>
        <taxon>Metalysinibacillus</taxon>
    </lineage>
</organism>
<evidence type="ECO:0000256" key="2">
    <source>
        <dbReference type="SAM" id="Phobius"/>
    </source>
</evidence>
<gene>
    <name evidence="4" type="primary">lytC_3</name>
    <name evidence="4" type="ORF">BN1050_02708</name>
</gene>
<evidence type="ECO:0000259" key="3">
    <source>
        <dbReference type="SMART" id="SM00646"/>
    </source>
</evidence>
<keyword evidence="2" id="KW-0812">Transmembrane</keyword>
<dbReference type="GO" id="GO:0009253">
    <property type="term" value="P:peptidoglycan catabolic process"/>
    <property type="evidence" value="ECO:0007669"/>
    <property type="project" value="InterPro"/>
</dbReference>
<dbReference type="SUPFAM" id="SSF53187">
    <property type="entry name" value="Zn-dependent exopeptidases"/>
    <property type="match status" value="1"/>
</dbReference>
<keyword evidence="2" id="KW-1133">Transmembrane helix</keyword>
<dbReference type="Gene3D" id="3.40.630.40">
    <property type="entry name" value="Zn-dependent exopeptidases"/>
    <property type="match status" value="1"/>
</dbReference>
<feature type="domain" description="MurNAc-LAA" evidence="3">
    <location>
        <begin position="89"/>
        <end position="202"/>
    </location>
</feature>
<dbReference type="SMART" id="SM00646">
    <property type="entry name" value="Ami_3"/>
    <property type="match status" value="1"/>
</dbReference>
<keyword evidence="2" id="KW-0472">Membrane</keyword>
<dbReference type="CDD" id="cd02696">
    <property type="entry name" value="MurNAc-LAA"/>
    <property type="match status" value="1"/>
</dbReference>
<dbReference type="InterPro" id="IPR002508">
    <property type="entry name" value="MurNAc-LAA_cat"/>
</dbReference>
<feature type="transmembrane region" description="Helical" evidence="2">
    <location>
        <begin position="6"/>
        <end position="23"/>
    </location>
</feature>
<dbReference type="PANTHER" id="PTHR30404">
    <property type="entry name" value="N-ACETYLMURAMOYL-L-ALANINE AMIDASE"/>
    <property type="match status" value="1"/>
</dbReference>
<dbReference type="HOGENOM" id="CLU_014322_7_1_9"/>
<dbReference type="AlphaFoldDB" id="A0A078MKD8"/>